<dbReference type="AlphaFoldDB" id="A0A7Y6BU90"/>
<dbReference type="PRINTS" id="PR00111">
    <property type="entry name" value="ABHYDROLASE"/>
</dbReference>
<dbReference type="PRINTS" id="PR00412">
    <property type="entry name" value="EPOXHYDRLASE"/>
</dbReference>
<gene>
    <name evidence="3" type="ORF">HP552_06810</name>
</gene>
<name>A0A7Y6BU90_9BACL</name>
<dbReference type="SUPFAM" id="SSF53474">
    <property type="entry name" value="alpha/beta-Hydrolases"/>
    <property type="match status" value="1"/>
</dbReference>
<protein>
    <submittedName>
        <fullName evidence="3">Alpha/beta hydrolase</fullName>
    </submittedName>
</protein>
<dbReference type="Proteomes" id="UP000526125">
    <property type="component" value="Unassembled WGS sequence"/>
</dbReference>
<evidence type="ECO:0000313" key="3">
    <source>
        <dbReference type="EMBL" id="NUU74954.1"/>
    </source>
</evidence>
<organism evidence="3 4">
    <name type="scientific">Paenibacillus xylanilyticus</name>
    <dbReference type="NCBI Taxonomy" id="248903"/>
    <lineage>
        <taxon>Bacteria</taxon>
        <taxon>Bacillati</taxon>
        <taxon>Bacillota</taxon>
        <taxon>Bacilli</taxon>
        <taxon>Bacillales</taxon>
        <taxon>Paenibacillaceae</taxon>
        <taxon>Paenibacillus</taxon>
    </lineage>
</organism>
<accession>A0A7Y6BU90</accession>
<dbReference type="Pfam" id="PF00561">
    <property type="entry name" value="Abhydrolase_1"/>
    <property type="match status" value="1"/>
</dbReference>
<comment type="caution">
    <text evidence="3">The sequence shown here is derived from an EMBL/GenBank/DDBJ whole genome shotgun (WGS) entry which is preliminary data.</text>
</comment>
<evidence type="ECO:0000259" key="2">
    <source>
        <dbReference type="Pfam" id="PF00561"/>
    </source>
</evidence>
<keyword evidence="1 3" id="KW-0378">Hydrolase</keyword>
<feature type="domain" description="AB hydrolase-1" evidence="2">
    <location>
        <begin position="23"/>
        <end position="256"/>
    </location>
</feature>
<proteinExistence type="predicted"/>
<dbReference type="InterPro" id="IPR000639">
    <property type="entry name" value="Epox_hydrolase-like"/>
</dbReference>
<dbReference type="GO" id="GO:0016787">
    <property type="term" value="F:hydrolase activity"/>
    <property type="evidence" value="ECO:0007669"/>
    <property type="project" value="UniProtKB-KW"/>
</dbReference>
<dbReference type="InterPro" id="IPR029058">
    <property type="entry name" value="AB_hydrolase_fold"/>
</dbReference>
<dbReference type="InterPro" id="IPR050266">
    <property type="entry name" value="AB_hydrolase_sf"/>
</dbReference>
<sequence length="286" mass="32032">MGQYVQVEDKVKIYVEDIGEGVPVIFLHGWPANHLMFEYQYTLLASHGYRCIGIDIRGFGKSDAPWESYSYDRMADDLRTIIDELHLDHAALVGFSMGGAIASRYMARHQGHGIERLLLAGAATPVFTRRPGIEYGMDPDEVTSQLINATYDNRPAMLNKLGLKFTKTKSNPGMLVWLESLCYQASHHGTIKAAASLRDEDLRNDLASINIPTVVFHGQKDKIVVPELGELTAQSIANARLVKFEDSGHAMLFDEPEKFNQELLTFLDGMSSEYEQFKTNEASRSL</sequence>
<dbReference type="PANTHER" id="PTHR43798">
    <property type="entry name" value="MONOACYLGLYCEROL LIPASE"/>
    <property type="match status" value="1"/>
</dbReference>
<reference evidence="3 4" key="1">
    <citation type="submission" date="2020-05" db="EMBL/GenBank/DDBJ databases">
        <title>Genome Sequencing of Type Strains.</title>
        <authorList>
            <person name="Lemaire J.F."/>
            <person name="Inderbitzin P."/>
            <person name="Gregorio O.A."/>
            <person name="Collins S.B."/>
            <person name="Wespe N."/>
            <person name="Knight-Connoni V."/>
        </authorList>
    </citation>
    <scope>NUCLEOTIDE SEQUENCE [LARGE SCALE GENOMIC DNA]</scope>
    <source>
        <strain evidence="3 4">LMG 21957</strain>
    </source>
</reference>
<dbReference type="Gene3D" id="3.40.50.1820">
    <property type="entry name" value="alpha/beta hydrolase"/>
    <property type="match status" value="1"/>
</dbReference>
<evidence type="ECO:0000313" key="4">
    <source>
        <dbReference type="Proteomes" id="UP000526125"/>
    </source>
</evidence>
<dbReference type="PANTHER" id="PTHR43798:SF31">
    <property type="entry name" value="AB HYDROLASE SUPERFAMILY PROTEIN YCLE"/>
    <property type="match status" value="1"/>
</dbReference>
<evidence type="ECO:0000256" key="1">
    <source>
        <dbReference type="ARBA" id="ARBA00022801"/>
    </source>
</evidence>
<dbReference type="InterPro" id="IPR000073">
    <property type="entry name" value="AB_hydrolase_1"/>
</dbReference>
<dbReference type="GO" id="GO:0016020">
    <property type="term" value="C:membrane"/>
    <property type="evidence" value="ECO:0007669"/>
    <property type="project" value="TreeGrafter"/>
</dbReference>
<dbReference type="RefSeq" id="WP_175394815.1">
    <property type="nucleotide sequence ID" value="NZ_JABMCB010000160.1"/>
</dbReference>
<dbReference type="EMBL" id="JABMCB010000160">
    <property type="protein sequence ID" value="NUU74954.1"/>
    <property type="molecule type" value="Genomic_DNA"/>
</dbReference>
<keyword evidence="4" id="KW-1185">Reference proteome</keyword>